<dbReference type="OrthoDB" id="5173603at2"/>
<dbReference type="GO" id="GO:0016491">
    <property type="term" value="F:oxidoreductase activity"/>
    <property type="evidence" value="ECO:0007669"/>
    <property type="project" value="UniProtKB-KW"/>
</dbReference>
<dbReference type="KEGG" id="mdx:BTO20_27765"/>
<dbReference type="EMBL" id="CP020809">
    <property type="protein sequence ID" value="ART71834.1"/>
    <property type="molecule type" value="Genomic_DNA"/>
</dbReference>
<keyword evidence="2" id="KW-0560">Oxidoreductase</keyword>
<dbReference type="PRINTS" id="PR00080">
    <property type="entry name" value="SDRFAMILY"/>
</dbReference>
<dbReference type="InterPro" id="IPR002347">
    <property type="entry name" value="SDR_fam"/>
</dbReference>
<reference evidence="4 5" key="1">
    <citation type="submission" date="2017-04" db="EMBL/GenBank/DDBJ databases">
        <title>Whole Genome Sequence of 1,4-Dioxane Degrading Bacterium Mycobacterium dioxanotrophicus PH-06.</title>
        <authorList>
            <person name="He Y."/>
        </authorList>
    </citation>
    <scope>NUCLEOTIDE SEQUENCE [LARGE SCALE GENOMIC DNA]</scope>
    <source>
        <strain evidence="4 5">PH-06</strain>
    </source>
</reference>
<accession>A0A1Y0C9V4</accession>
<dbReference type="SUPFAM" id="SSF51735">
    <property type="entry name" value="NAD(P)-binding Rossmann-fold domains"/>
    <property type="match status" value="1"/>
</dbReference>
<evidence type="ECO:0000256" key="3">
    <source>
        <dbReference type="ARBA" id="ARBA00023027"/>
    </source>
</evidence>
<dbReference type="FunFam" id="3.40.50.720:FF:000084">
    <property type="entry name" value="Short-chain dehydrogenase reductase"/>
    <property type="match status" value="1"/>
</dbReference>
<keyword evidence="5" id="KW-1185">Reference proteome</keyword>
<dbReference type="Pfam" id="PF13561">
    <property type="entry name" value="adh_short_C2"/>
    <property type="match status" value="1"/>
</dbReference>
<dbReference type="Proteomes" id="UP000195331">
    <property type="component" value="Chromosome"/>
</dbReference>
<dbReference type="PRINTS" id="PR00081">
    <property type="entry name" value="GDHRDH"/>
</dbReference>
<gene>
    <name evidence="4" type="ORF">BTO20_27765</name>
</gene>
<evidence type="ECO:0000256" key="1">
    <source>
        <dbReference type="ARBA" id="ARBA00006484"/>
    </source>
</evidence>
<evidence type="ECO:0000256" key="2">
    <source>
        <dbReference type="ARBA" id="ARBA00023002"/>
    </source>
</evidence>
<dbReference type="CDD" id="cd05233">
    <property type="entry name" value="SDR_c"/>
    <property type="match status" value="1"/>
</dbReference>
<dbReference type="Gene3D" id="3.40.50.720">
    <property type="entry name" value="NAD(P)-binding Rossmann-like Domain"/>
    <property type="match status" value="1"/>
</dbReference>
<dbReference type="NCBIfam" id="TIGR03971">
    <property type="entry name" value="SDR_subfam_1"/>
    <property type="match status" value="1"/>
</dbReference>
<protein>
    <submittedName>
        <fullName evidence="4">3-ketoacyl-ACP reductase</fullName>
    </submittedName>
</protein>
<dbReference type="InterPro" id="IPR023985">
    <property type="entry name" value="SDR_subfam_1"/>
</dbReference>
<dbReference type="AlphaFoldDB" id="A0A1Y0C9V4"/>
<organism evidence="4 5">
    <name type="scientific">Mycobacterium dioxanotrophicus</name>
    <dbReference type="NCBI Taxonomy" id="482462"/>
    <lineage>
        <taxon>Bacteria</taxon>
        <taxon>Bacillati</taxon>
        <taxon>Actinomycetota</taxon>
        <taxon>Actinomycetes</taxon>
        <taxon>Mycobacteriales</taxon>
        <taxon>Mycobacteriaceae</taxon>
        <taxon>Mycobacterium</taxon>
    </lineage>
</organism>
<dbReference type="PANTHER" id="PTHR24321">
    <property type="entry name" value="DEHYDROGENASES, SHORT CHAIN"/>
    <property type="match status" value="1"/>
</dbReference>
<comment type="similarity">
    <text evidence="1">Belongs to the short-chain dehydrogenases/reductases (SDR) family.</text>
</comment>
<sequence>MNRLDGKVALITGAARGQGRSHALRLAEEGADIIALDICRQIASVPYPMADLDDLATTVDLIKSRGRRIFAAEVDVRDLPGMQEAVAAGVAELGRLDIVVANAGTLNDTAPLWELSERQFQDQVDVNLTGVWKTIKATVPTLLQQNEGGAVILISSISGLTVELNVGHYAAAKHGVNGLMRTLSGELAPYGIRVNSINPTNVNTLMINNPRYNRLFAGGKEGATQEDALPALTAMHALPVPFLEPVDVSNAVVYLASDDGRYITGTAHVVDAGALNPFKAPHLAG</sequence>
<evidence type="ECO:0000313" key="4">
    <source>
        <dbReference type="EMBL" id="ART71834.1"/>
    </source>
</evidence>
<name>A0A1Y0C9V4_9MYCO</name>
<dbReference type="NCBIfam" id="NF009467">
    <property type="entry name" value="PRK12826.1-3"/>
    <property type="match status" value="1"/>
</dbReference>
<dbReference type="PANTHER" id="PTHR24321:SF8">
    <property type="entry name" value="ESTRADIOL 17-BETA-DEHYDROGENASE 8-RELATED"/>
    <property type="match status" value="1"/>
</dbReference>
<dbReference type="InterPro" id="IPR020904">
    <property type="entry name" value="Sc_DH/Rdtase_CS"/>
</dbReference>
<evidence type="ECO:0000313" key="5">
    <source>
        <dbReference type="Proteomes" id="UP000195331"/>
    </source>
</evidence>
<proteinExistence type="inferred from homology"/>
<dbReference type="RefSeq" id="WP_087079195.1">
    <property type="nucleotide sequence ID" value="NZ_CP020809.1"/>
</dbReference>
<dbReference type="InterPro" id="IPR036291">
    <property type="entry name" value="NAD(P)-bd_dom_sf"/>
</dbReference>
<dbReference type="PROSITE" id="PS00061">
    <property type="entry name" value="ADH_SHORT"/>
    <property type="match status" value="1"/>
</dbReference>
<keyword evidence="3" id="KW-0520">NAD</keyword>